<comment type="similarity">
    <text evidence="2">Belongs to the FAD-dependent glycerol-3-phosphate dehydrogenase family.</text>
</comment>
<dbReference type="EMBL" id="JAJKFT010000010">
    <property type="protein sequence ID" value="MCC9632041.1"/>
    <property type="molecule type" value="Genomic_DNA"/>
</dbReference>
<evidence type="ECO:0000256" key="4">
    <source>
        <dbReference type="ARBA" id="ARBA00022827"/>
    </source>
</evidence>
<evidence type="ECO:0000256" key="1">
    <source>
        <dbReference type="ARBA" id="ARBA00001974"/>
    </source>
</evidence>
<evidence type="ECO:0000256" key="3">
    <source>
        <dbReference type="ARBA" id="ARBA00022630"/>
    </source>
</evidence>
<evidence type="ECO:0000256" key="2">
    <source>
        <dbReference type="ARBA" id="ARBA00007330"/>
    </source>
</evidence>
<dbReference type="AlphaFoldDB" id="A0A9X1MSN3"/>
<feature type="domain" description="FAD dependent oxidoreductase" evidence="6">
    <location>
        <begin position="11"/>
        <end position="381"/>
    </location>
</feature>
<evidence type="ECO:0000313" key="7">
    <source>
        <dbReference type="EMBL" id="MCC9632041.1"/>
    </source>
</evidence>
<keyword evidence="3" id="KW-0285">Flavoprotein</keyword>
<dbReference type="Pfam" id="PF01266">
    <property type="entry name" value="DAO"/>
    <property type="match status" value="1"/>
</dbReference>
<name>A0A9X1MSN3_9BACT</name>
<proteinExistence type="inferred from homology"/>
<gene>
    <name evidence="7" type="ORF">LOC68_26915</name>
</gene>
<dbReference type="InterPro" id="IPR006076">
    <property type="entry name" value="FAD-dep_OxRdtase"/>
</dbReference>
<reference evidence="7" key="1">
    <citation type="submission" date="2021-11" db="EMBL/GenBank/DDBJ databases">
        <title>Genome sequence.</title>
        <authorList>
            <person name="Sun Q."/>
        </authorList>
    </citation>
    <scope>NUCLEOTIDE SEQUENCE</scope>
    <source>
        <strain evidence="7">JC732</strain>
    </source>
</reference>
<comment type="caution">
    <text evidence="7">The sequence shown here is derived from an EMBL/GenBank/DDBJ whole genome shotgun (WGS) entry which is preliminary data.</text>
</comment>
<dbReference type="SUPFAM" id="SSF51905">
    <property type="entry name" value="FAD/NAD(P)-binding domain"/>
    <property type="match status" value="1"/>
</dbReference>
<dbReference type="PRINTS" id="PR01001">
    <property type="entry name" value="FADG3PDH"/>
</dbReference>
<protein>
    <submittedName>
        <fullName evidence="7">Glycerol-3-phosphate dehydrogenase/oxidase</fullName>
    </submittedName>
</protein>
<evidence type="ECO:0000256" key="5">
    <source>
        <dbReference type="ARBA" id="ARBA00023002"/>
    </source>
</evidence>
<comment type="cofactor">
    <cofactor evidence="1">
        <name>FAD</name>
        <dbReference type="ChEBI" id="CHEBI:57692"/>
    </cofactor>
</comment>
<keyword evidence="8" id="KW-1185">Reference proteome</keyword>
<dbReference type="PANTHER" id="PTHR11985">
    <property type="entry name" value="GLYCEROL-3-PHOSPHATE DEHYDROGENASE"/>
    <property type="match status" value="1"/>
</dbReference>
<dbReference type="GO" id="GO:0046168">
    <property type="term" value="P:glycerol-3-phosphate catabolic process"/>
    <property type="evidence" value="ECO:0007669"/>
    <property type="project" value="TreeGrafter"/>
</dbReference>
<dbReference type="RefSeq" id="WP_230224898.1">
    <property type="nucleotide sequence ID" value="NZ_JAJKFT010000010.1"/>
</dbReference>
<keyword evidence="5" id="KW-0560">Oxidoreductase</keyword>
<sequence>MATDRFNVGPIVVLGAGINGAAIARELTLQGADVLLVDAEDLAGGTTSYSSRLIHGGLRYLEYAEISLVRESLTERDRLLRLASELVHPLELVIPVGNRFSGLISGAQRFFFKTGAAPKDGRGSLVVRLGLTLYDRFASGAVPGHRRLTSAQFAQSGLSTEKFFTAFSYYDAQLTFPEQFVLALVQDAQAAAKEEGGAFSLRTYQHVRREAETLFFSTIHPNHGSDGGGEVAVTPAAVINAAGPWVDTALAGLNVPSPRLIGGTKGSHLITRAPDLCKTLGPRGVYAEAADGRPIFILPWNNACLIGTTDIRYDGDPAEAVAEPDEIEYLIDATNMIFPDVGLTRDDIQQHYCGVRPLPAVGEGATSSITRSHVVHRHPGAPFPLYSIIGGKLTTCRSLAEDVVKVVLPDLGQEVPRNSRDRALPPANFGETPLDAPLLPDVNAPIAHSAYAIEHLAAKTLSDLVERRLMLVFDPNLSRQCLCVLAEQLADAGWLQRQEIDAEVDHYIHRLQKRYGKRVS</sequence>
<evidence type="ECO:0000313" key="8">
    <source>
        <dbReference type="Proteomes" id="UP001139103"/>
    </source>
</evidence>
<dbReference type="InterPro" id="IPR036188">
    <property type="entry name" value="FAD/NAD-bd_sf"/>
</dbReference>
<organism evidence="7 8">
    <name type="scientific">Blastopirellula sediminis</name>
    <dbReference type="NCBI Taxonomy" id="2894196"/>
    <lineage>
        <taxon>Bacteria</taxon>
        <taxon>Pseudomonadati</taxon>
        <taxon>Planctomycetota</taxon>
        <taxon>Planctomycetia</taxon>
        <taxon>Pirellulales</taxon>
        <taxon>Pirellulaceae</taxon>
        <taxon>Blastopirellula</taxon>
    </lineage>
</organism>
<evidence type="ECO:0000259" key="6">
    <source>
        <dbReference type="Pfam" id="PF01266"/>
    </source>
</evidence>
<dbReference type="Proteomes" id="UP001139103">
    <property type="component" value="Unassembled WGS sequence"/>
</dbReference>
<dbReference type="GO" id="GO:0004368">
    <property type="term" value="F:glycerol-3-phosphate dehydrogenase (quinone) activity"/>
    <property type="evidence" value="ECO:0007669"/>
    <property type="project" value="InterPro"/>
</dbReference>
<dbReference type="Gene3D" id="3.50.50.60">
    <property type="entry name" value="FAD/NAD(P)-binding domain"/>
    <property type="match status" value="1"/>
</dbReference>
<keyword evidence="4" id="KW-0274">FAD</keyword>
<dbReference type="InterPro" id="IPR000447">
    <property type="entry name" value="G3P_DH_FAD-dep"/>
</dbReference>
<dbReference type="Gene3D" id="3.30.9.10">
    <property type="entry name" value="D-Amino Acid Oxidase, subunit A, domain 2"/>
    <property type="match status" value="1"/>
</dbReference>
<accession>A0A9X1MSN3</accession>
<dbReference type="PANTHER" id="PTHR11985:SF15">
    <property type="entry name" value="GLYCEROL-3-PHOSPHATE DEHYDROGENASE, MITOCHONDRIAL"/>
    <property type="match status" value="1"/>
</dbReference>